<proteinExistence type="predicted"/>
<evidence type="ECO:0000313" key="2">
    <source>
        <dbReference type="Proteomes" id="UP001233999"/>
    </source>
</evidence>
<dbReference type="AlphaFoldDB" id="A0AAD8ECF8"/>
<gene>
    <name evidence="1" type="ORF">L9F63_020700</name>
</gene>
<accession>A0AAD8ECF8</accession>
<reference evidence="1" key="1">
    <citation type="journal article" date="2023" name="IScience">
        <title>Live-bearing cockroach genome reveals convergent evolutionary mechanisms linked to viviparity in insects and beyond.</title>
        <authorList>
            <person name="Fouks B."/>
            <person name="Harrison M.C."/>
            <person name="Mikhailova A.A."/>
            <person name="Marchal E."/>
            <person name="English S."/>
            <person name="Carruthers M."/>
            <person name="Jennings E.C."/>
            <person name="Chiamaka E.L."/>
            <person name="Frigard R.A."/>
            <person name="Pippel M."/>
            <person name="Attardo G.M."/>
            <person name="Benoit J.B."/>
            <person name="Bornberg-Bauer E."/>
            <person name="Tobe S.S."/>
        </authorList>
    </citation>
    <scope>NUCLEOTIDE SEQUENCE</scope>
    <source>
        <strain evidence="1">Stay&amp;Tobe</strain>
    </source>
</reference>
<evidence type="ECO:0000313" key="1">
    <source>
        <dbReference type="EMBL" id="KAJ9584951.1"/>
    </source>
</evidence>
<sequence length="49" mass="5965">GWKKKLQNYRPWFLEQEQLLVDESKRREKAFNTSEIFGFEGTFRQLAVD</sequence>
<name>A0AAD8ECF8_DIPPU</name>
<reference evidence="1" key="2">
    <citation type="submission" date="2023-05" db="EMBL/GenBank/DDBJ databases">
        <authorList>
            <person name="Fouks B."/>
        </authorList>
    </citation>
    <scope>NUCLEOTIDE SEQUENCE</scope>
    <source>
        <strain evidence="1">Stay&amp;Tobe</strain>
        <tissue evidence="1">Testes</tissue>
    </source>
</reference>
<feature type="non-terminal residue" evidence="1">
    <location>
        <position position="1"/>
    </location>
</feature>
<organism evidence="1 2">
    <name type="scientific">Diploptera punctata</name>
    <name type="common">Pacific beetle cockroach</name>
    <dbReference type="NCBI Taxonomy" id="6984"/>
    <lineage>
        <taxon>Eukaryota</taxon>
        <taxon>Metazoa</taxon>
        <taxon>Ecdysozoa</taxon>
        <taxon>Arthropoda</taxon>
        <taxon>Hexapoda</taxon>
        <taxon>Insecta</taxon>
        <taxon>Pterygota</taxon>
        <taxon>Neoptera</taxon>
        <taxon>Polyneoptera</taxon>
        <taxon>Dictyoptera</taxon>
        <taxon>Blattodea</taxon>
        <taxon>Blaberoidea</taxon>
        <taxon>Blaberidae</taxon>
        <taxon>Diplopterinae</taxon>
        <taxon>Diploptera</taxon>
    </lineage>
</organism>
<protein>
    <submittedName>
        <fullName evidence="1">Uncharacterized protein</fullName>
    </submittedName>
</protein>
<dbReference type="Proteomes" id="UP001233999">
    <property type="component" value="Unassembled WGS sequence"/>
</dbReference>
<comment type="caution">
    <text evidence="1">The sequence shown here is derived from an EMBL/GenBank/DDBJ whole genome shotgun (WGS) entry which is preliminary data.</text>
</comment>
<keyword evidence="2" id="KW-1185">Reference proteome</keyword>
<dbReference type="EMBL" id="JASPKZ010007334">
    <property type="protein sequence ID" value="KAJ9584951.1"/>
    <property type="molecule type" value="Genomic_DNA"/>
</dbReference>